<accession>A4J7N9</accession>
<gene>
    <name evidence="1" type="ordered locus">Dred_2582</name>
</gene>
<dbReference type="RefSeq" id="WP_011878890.1">
    <property type="nucleotide sequence ID" value="NC_009253.1"/>
</dbReference>
<dbReference type="EMBL" id="CP000612">
    <property type="protein sequence ID" value="ABO51092.1"/>
    <property type="molecule type" value="Genomic_DNA"/>
</dbReference>
<organism evidence="1 2">
    <name type="scientific">Desulforamulus reducens (strain ATCC BAA-1160 / DSM 100696 / MI-1)</name>
    <name type="common">Desulfotomaculum reducens</name>
    <dbReference type="NCBI Taxonomy" id="349161"/>
    <lineage>
        <taxon>Bacteria</taxon>
        <taxon>Bacillati</taxon>
        <taxon>Bacillota</taxon>
        <taxon>Clostridia</taxon>
        <taxon>Eubacteriales</taxon>
        <taxon>Peptococcaceae</taxon>
        <taxon>Desulforamulus</taxon>
    </lineage>
</organism>
<name>A4J7N9_DESRM</name>
<evidence type="ECO:0000313" key="2">
    <source>
        <dbReference type="Proteomes" id="UP000001556"/>
    </source>
</evidence>
<dbReference type="Proteomes" id="UP000001556">
    <property type="component" value="Chromosome"/>
</dbReference>
<keyword evidence="2" id="KW-1185">Reference proteome</keyword>
<dbReference type="OrthoDB" id="1801236at2"/>
<reference evidence="1 2" key="1">
    <citation type="submission" date="2007-03" db="EMBL/GenBank/DDBJ databases">
        <title>Complete sequence of Desulfotomaculum reducens MI-1.</title>
        <authorList>
            <consortium name="US DOE Joint Genome Institute"/>
            <person name="Copeland A."/>
            <person name="Lucas S."/>
            <person name="Lapidus A."/>
            <person name="Barry K."/>
            <person name="Detter J.C."/>
            <person name="Glavina del Rio T."/>
            <person name="Hammon N."/>
            <person name="Israni S."/>
            <person name="Dalin E."/>
            <person name="Tice H."/>
            <person name="Pitluck S."/>
            <person name="Sims D."/>
            <person name="Brettin T."/>
            <person name="Bruce D."/>
            <person name="Han C."/>
            <person name="Tapia R."/>
            <person name="Schmutz J."/>
            <person name="Larimer F."/>
            <person name="Land M."/>
            <person name="Hauser L."/>
            <person name="Kyrpides N."/>
            <person name="Kim E."/>
            <person name="Tebo B.M."/>
            <person name="Richardson P."/>
        </authorList>
    </citation>
    <scope>NUCLEOTIDE SEQUENCE [LARGE SCALE GENOMIC DNA]</scope>
    <source>
        <strain evidence="1 2">MI-1</strain>
    </source>
</reference>
<evidence type="ECO:0008006" key="3">
    <source>
        <dbReference type="Google" id="ProtNLM"/>
    </source>
</evidence>
<dbReference type="HOGENOM" id="CLU_1228313_0_0_9"/>
<evidence type="ECO:0000313" key="1">
    <source>
        <dbReference type="EMBL" id="ABO51092.1"/>
    </source>
</evidence>
<dbReference type="AlphaFoldDB" id="A4J7N9"/>
<proteinExistence type="predicted"/>
<sequence length="225" mass="26233">MLNSRQIGFQRAREIRDSVDQFGALVIEQLYAMHFKGLASGIDKARERMWSITKKSNYISKEKLDTSGRLFYYPTGKRPQHNSATHVINRNWGFLYLIQGKKDYEKVVDLDTEYDLDVLVADGFVGLHNTFTGVTDYWFIESDRASSKNKFEKVKQYTEYYKSGKYKLEHWAPKAKRFPGVLIVTDAAAKAVRILELIEKQNTEGIRFKVMTVEEIREQIMSEKH</sequence>
<dbReference type="STRING" id="349161.Dred_2582"/>
<protein>
    <recommendedName>
        <fullName evidence="3">Replication-relaxation</fullName>
    </recommendedName>
</protein>
<dbReference type="KEGG" id="drm:Dred_2582"/>